<protein>
    <submittedName>
        <fullName evidence="1">Uncharacterized protein</fullName>
    </submittedName>
</protein>
<dbReference type="OrthoDB" id="8902721at2759"/>
<dbReference type="Proteomes" id="UP000518266">
    <property type="component" value="Unassembled WGS sequence"/>
</dbReference>
<proteinExistence type="predicted"/>
<evidence type="ECO:0000313" key="2">
    <source>
        <dbReference type="Proteomes" id="UP000518266"/>
    </source>
</evidence>
<gene>
    <name evidence="1" type="ORF">F7725_007240</name>
</gene>
<dbReference type="EMBL" id="JAAKFY010000020">
    <property type="protein sequence ID" value="KAF3841378.1"/>
    <property type="molecule type" value="Genomic_DNA"/>
</dbReference>
<evidence type="ECO:0000313" key="1">
    <source>
        <dbReference type="EMBL" id="KAF3841378.1"/>
    </source>
</evidence>
<accession>A0A7J5XZ51</accession>
<comment type="caution">
    <text evidence="1">The sequence shown here is derived from an EMBL/GenBank/DDBJ whole genome shotgun (WGS) entry which is preliminary data.</text>
</comment>
<sequence length="180" mass="20294">MREFEEEDALTVAQLESGVRCKWHWSWLKLDSRNEVRGKDMHSLCRNSSKKLRSQAMPVAASAARRLIIPPRAPMHFWHTVTQQNIAKRCVNNSGPVTAGAITQGQSLQGPSTQGPEQMRERVKVPVPLFERIANAEELNRVVVEHLGSIEVIKGTAYHLETALVTFFKDHQIPFSNMVA</sequence>
<name>A0A7J5XZ51_DISMA</name>
<organism evidence="1 2">
    <name type="scientific">Dissostichus mawsoni</name>
    <name type="common">Antarctic cod</name>
    <dbReference type="NCBI Taxonomy" id="36200"/>
    <lineage>
        <taxon>Eukaryota</taxon>
        <taxon>Metazoa</taxon>
        <taxon>Chordata</taxon>
        <taxon>Craniata</taxon>
        <taxon>Vertebrata</taxon>
        <taxon>Euteleostomi</taxon>
        <taxon>Actinopterygii</taxon>
        <taxon>Neopterygii</taxon>
        <taxon>Teleostei</taxon>
        <taxon>Neoteleostei</taxon>
        <taxon>Acanthomorphata</taxon>
        <taxon>Eupercaria</taxon>
        <taxon>Perciformes</taxon>
        <taxon>Notothenioidei</taxon>
        <taxon>Nototheniidae</taxon>
        <taxon>Dissostichus</taxon>
    </lineage>
</organism>
<dbReference type="AlphaFoldDB" id="A0A7J5XZ51"/>
<reference evidence="1 2" key="1">
    <citation type="submission" date="2020-03" db="EMBL/GenBank/DDBJ databases">
        <title>Dissostichus mawsoni Genome sequencing and assembly.</title>
        <authorList>
            <person name="Park H."/>
        </authorList>
    </citation>
    <scope>NUCLEOTIDE SEQUENCE [LARGE SCALE GENOMIC DNA]</scope>
    <source>
        <strain evidence="1">DM0001</strain>
        <tissue evidence="1">Muscle</tissue>
    </source>
</reference>
<keyword evidence="2" id="KW-1185">Reference proteome</keyword>